<evidence type="ECO:0000313" key="1">
    <source>
        <dbReference type="EMBL" id="KAE9629786.1"/>
    </source>
</evidence>
<comment type="caution">
    <text evidence="1">The sequence shown here is derived from an EMBL/GenBank/DDBJ whole genome shotgun (WGS) entry which is preliminary data.</text>
</comment>
<accession>A0A5R8ZQ28</accession>
<evidence type="ECO:0000313" key="2">
    <source>
        <dbReference type="EMBL" id="TLP68107.1"/>
    </source>
</evidence>
<sequence length="106" mass="11238">MLGAVALSACEKAKSKRPVYDGVPFSVKTKAVDKKVSRANFVVEVKDAGLSLDGARLAAEHAGVTYCLSEAGYGTSNIQWDVEPRNPDAQLRLVDGTAVFHGTCDP</sequence>
<organism evidence="1 4">
    <name type="scientific">Parasedimentitalea maritima</name>
    <dbReference type="NCBI Taxonomy" id="2578117"/>
    <lineage>
        <taxon>Bacteria</taxon>
        <taxon>Pseudomonadati</taxon>
        <taxon>Pseudomonadota</taxon>
        <taxon>Alphaproteobacteria</taxon>
        <taxon>Rhodobacterales</taxon>
        <taxon>Paracoccaceae</taxon>
        <taxon>Parasedimentitalea</taxon>
    </lineage>
</organism>
<dbReference type="EMBL" id="VAUA01000002">
    <property type="protein sequence ID" value="TLP68107.1"/>
    <property type="molecule type" value="Genomic_DNA"/>
</dbReference>
<name>A0A5R8ZQ28_9RHOB</name>
<keyword evidence="3" id="KW-1185">Reference proteome</keyword>
<evidence type="ECO:0000313" key="4">
    <source>
        <dbReference type="Proteomes" id="UP000441586"/>
    </source>
</evidence>
<proteinExistence type="predicted"/>
<reference evidence="1 4" key="2">
    <citation type="submission" date="2019-12" db="EMBL/GenBank/DDBJ databases">
        <authorList>
            <person name="Zhang Y.-J."/>
        </authorList>
    </citation>
    <scope>NUCLEOTIDE SEQUENCE [LARGE SCALE GENOMIC DNA]</scope>
    <source>
        <strain evidence="1 4">H18S-6</strain>
    </source>
</reference>
<accession>A0A6A4RJS0</accession>
<dbReference type="EMBL" id="WSFO01000006">
    <property type="protein sequence ID" value="KAE9629786.1"/>
    <property type="molecule type" value="Genomic_DNA"/>
</dbReference>
<evidence type="ECO:0000313" key="3">
    <source>
        <dbReference type="Proteomes" id="UP000305041"/>
    </source>
</evidence>
<protein>
    <submittedName>
        <fullName evidence="1">Uncharacterized protein</fullName>
    </submittedName>
</protein>
<dbReference type="AlphaFoldDB" id="A0A5R8ZQ28"/>
<gene>
    <name evidence="2" type="ORF">FEE96_04200</name>
    <name evidence="1" type="ORF">GP644_11705</name>
</gene>
<dbReference type="OrthoDB" id="7659281at2"/>
<dbReference type="Proteomes" id="UP000441586">
    <property type="component" value="Unassembled WGS sequence"/>
</dbReference>
<dbReference type="Proteomes" id="UP000305041">
    <property type="component" value="Unassembled WGS sequence"/>
</dbReference>
<reference evidence="2 3" key="1">
    <citation type="submission" date="2019-05" db="EMBL/GenBank/DDBJ databases">
        <title>Draft genome sequence of Pelagicola sp. DSW4-44.</title>
        <authorList>
            <person name="Oh J."/>
        </authorList>
    </citation>
    <scope>NUCLEOTIDE SEQUENCE [LARGE SCALE GENOMIC DNA]</scope>
    <source>
        <strain evidence="2 3">DSW4-44</strain>
    </source>
</reference>